<dbReference type="Pfam" id="PF01381">
    <property type="entry name" value="HTH_3"/>
    <property type="match status" value="1"/>
</dbReference>
<dbReference type="VEuPathDB" id="TrichDB:TRFO_01841"/>
<dbReference type="RefSeq" id="XP_068351930.1">
    <property type="nucleotide sequence ID" value="XM_068490343.1"/>
</dbReference>
<dbReference type="CDD" id="cd00093">
    <property type="entry name" value="HTH_XRE"/>
    <property type="match status" value="1"/>
</dbReference>
<sequence length="124" mass="14025">MQDQFYDPRTYVKQAPPAGSNAARAAAGKPINRPDAATRRMNEIDNNTECFEVQRSGMDLANRMKTLRSQKEMTQKDLAHRASVKIDIVRDYENGKAIPDPKIIARFEQVLGGPLRDKPAKKKR</sequence>
<keyword evidence="1" id="KW-0238">DNA-binding</keyword>
<feature type="domain" description="HTH cro/C1-type" evidence="3">
    <location>
        <begin position="64"/>
        <end position="118"/>
    </location>
</feature>
<evidence type="ECO:0000256" key="1">
    <source>
        <dbReference type="ARBA" id="ARBA00023125"/>
    </source>
</evidence>
<evidence type="ECO:0000313" key="4">
    <source>
        <dbReference type="EMBL" id="OHS98793.1"/>
    </source>
</evidence>
<dbReference type="InterPro" id="IPR001387">
    <property type="entry name" value="Cro/C1-type_HTH"/>
</dbReference>
<dbReference type="Proteomes" id="UP000179807">
    <property type="component" value="Unassembled WGS sequence"/>
</dbReference>
<protein>
    <submittedName>
        <fullName evidence="4">Multiprotein-bridging factor 1</fullName>
    </submittedName>
</protein>
<gene>
    <name evidence="4" type="primary">MBF1</name>
    <name evidence="4" type="ORF">TRFO_01841</name>
</gene>
<name>A0A1J4JJK6_9EUKA</name>
<evidence type="ECO:0000313" key="5">
    <source>
        <dbReference type="Proteomes" id="UP000179807"/>
    </source>
</evidence>
<dbReference type="GeneID" id="94825047"/>
<accession>A0A1J4JJK6</accession>
<feature type="compositionally biased region" description="Low complexity" evidence="2">
    <location>
        <begin position="15"/>
        <end position="28"/>
    </location>
</feature>
<dbReference type="AlphaFoldDB" id="A0A1J4JJK6"/>
<dbReference type="Gene3D" id="1.10.260.40">
    <property type="entry name" value="lambda repressor-like DNA-binding domains"/>
    <property type="match status" value="1"/>
</dbReference>
<evidence type="ECO:0000256" key="2">
    <source>
        <dbReference type="SAM" id="MobiDB-lite"/>
    </source>
</evidence>
<feature type="region of interest" description="Disordered" evidence="2">
    <location>
        <begin position="1"/>
        <end position="34"/>
    </location>
</feature>
<dbReference type="PROSITE" id="PS50943">
    <property type="entry name" value="HTH_CROC1"/>
    <property type="match status" value="1"/>
</dbReference>
<dbReference type="PANTHER" id="PTHR10245:SF15">
    <property type="entry name" value="ENDOTHELIAL DIFFERENTIATION-RELATED FACTOR 1"/>
    <property type="match status" value="1"/>
</dbReference>
<dbReference type="PANTHER" id="PTHR10245">
    <property type="entry name" value="ENDOTHELIAL DIFFERENTIATION-RELATED FACTOR 1 MULTIPROTEIN BRIDGING FACTOR 1"/>
    <property type="match status" value="1"/>
</dbReference>
<dbReference type="GO" id="GO:0005634">
    <property type="term" value="C:nucleus"/>
    <property type="evidence" value="ECO:0007669"/>
    <property type="project" value="TreeGrafter"/>
</dbReference>
<dbReference type="InterPro" id="IPR010982">
    <property type="entry name" value="Lambda_DNA-bd_dom_sf"/>
</dbReference>
<keyword evidence="5" id="KW-1185">Reference proteome</keyword>
<evidence type="ECO:0000259" key="3">
    <source>
        <dbReference type="PROSITE" id="PS50943"/>
    </source>
</evidence>
<dbReference type="GO" id="GO:0003677">
    <property type="term" value="F:DNA binding"/>
    <property type="evidence" value="ECO:0007669"/>
    <property type="project" value="UniProtKB-KW"/>
</dbReference>
<organism evidence="4 5">
    <name type="scientific">Tritrichomonas foetus</name>
    <dbReference type="NCBI Taxonomy" id="1144522"/>
    <lineage>
        <taxon>Eukaryota</taxon>
        <taxon>Metamonada</taxon>
        <taxon>Parabasalia</taxon>
        <taxon>Tritrichomonadida</taxon>
        <taxon>Tritrichomonadidae</taxon>
        <taxon>Tritrichomonas</taxon>
    </lineage>
</organism>
<reference evidence="4" key="1">
    <citation type="submission" date="2016-10" db="EMBL/GenBank/DDBJ databases">
        <authorList>
            <person name="Benchimol M."/>
            <person name="Almeida L.G."/>
            <person name="Vasconcelos A.T."/>
            <person name="Perreira-Neves A."/>
            <person name="Rosa I.A."/>
            <person name="Tasca T."/>
            <person name="Bogo M.R."/>
            <person name="de Souza W."/>
        </authorList>
    </citation>
    <scope>NUCLEOTIDE SEQUENCE [LARGE SCALE GENOMIC DNA]</scope>
    <source>
        <strain evidence="4">K</strain>
    </source>
</reference>
<proteinExistence type="predicted"/>
<dbReference type="SUPFAM" id="SSF47413">
    <property type="entry name" value="lambda repressor-like DNA-binding domains"/>
    <property type="match status" value="1"/>
</dbReference>
<dbReference type="OrthoDB" id="10253401at2759"/>
<comment type="caution">
    <text evidence="4">The sequence shown here is derived from an EMBL/GenBank/DDBJ whole genome shotgun (WGS) entry which is preliminary data.</text>
</comment>
<dbReference type="EMBL" id="MLAK01001037">
    <property type="protein sequence ID" value="OHS98793.1"/>
    <property type="molecule type" value="Genomic_DNA"/>
</dbReference>
<dbReference type="SMART" id="SM00530">
    <property type="entry name" value="HTH_XRE"/>
    <property type="match status" value="1"/>
</dbReference>